<comment type="catalytic activity">
    <reaction evidence="3">
        <text>DNA(n) + a 2'-deoxyribonucleoside 5'-triphosphate = DNA(n+1) + diphosphate</text>
        <dbReference type="Rhea" id="RHEA:22508"/>
        <dbReference type="Rhea" id="RHEA-COMP:17339"/>
        <dbReference type="Rhea" id="RHEA-COMP:17340"/>
        <dbReference type="ChEBI" id="CHEBI:33019"/>
        <dbReference type="ChEBI" id="CHEBI:61560"/>
        <dbReference type="ChEBI" id="CHEBI:173112"/>
        <dbReference type="EC" id="2.7.7.7"/>
    </reaction>
</comment>
<evidence type="ECO:0000259" key="4">
    <source>
        <dbReference type="SMART" id="SM00482"/>
    </source>
</evidence>
<dbReference type="PRINTS" id="PR00868">
    <property type="entry name" value="DNAPOLI"/>
</dbReference>
<dbReference type="GO" id="GO:0003677">
    <property type="term" value="F:DNA binding"/>
    <property type="evidence" value="ECO:0007669"/>
    <property type="project" value="InterPro"/>
</dbReference>
<dbReference type="Proteomes" id="UP000190328">
    <property type="component" value="Unassembled WGS sequence"/>
</dbReference>
<evidence type="ECO:0000313" key="6">
    <source>
        <dbReference type="Proteomes" id="UP000190328"/>
    </source>
</evidence>
<evidence type="ECO:0000256" key="2">
    <source>
        <dbReference type="ARBA" id="ARBA00022705"/>
    </source>
</evidence>
<keyword evidence="2" id="KW-0235">DNA replication</keyword>
<protein>
    <recommendedName>
        <fullName evidence="1">DNA-directed DNA polymerase</fullName>
        <ecNumber evidence="1">2.7.7.7</ecNumber>
    </recommendedName>
</protein>
<reference evidence="5 6" key="1">
    <citation type="submission" date="2017-02" db="EMBL/GenBank/DDBJ databases">
        <authorList>
            <person name="Peterson S.W."/>
        </authorList>
    </citation>
    <scope>NUCLEOTIDE SEQUENCE [LARGE SCALE GENOMIC DNA]</scope>
    <source>
        <strain evidence="5 6">ATCC BAA-1030</strain>
    </source>
</reference>
<organism evidence="5 6">
    <name type="scientific">Pilibacter termitis</name>
    <dbReference type="NCBI Taxonomy" id="263852"/>
    <lineage>
        <taxon>Bacteria</taxon>
        <taxon>Bacillati</taxon>
        <taxon>Bacillota</taxon>
        <taxon>Bacilli</taxon>
        <taxon>Lactobacillales</taxon>
        <taxon>Enterococcaceae</taxon>
        <taxon>Pilibacter</taxon>
    </lineage>
</organism>
<name>A0A1T4PRD1_9ENTE</name>
<dbReference type="GO" id="GO:0006302">
    <property type="term" value="P:double-strand break repair"/>
    <property type="evidence" value="ECO:0007669"/>
    <property type="project" value="TreeGrafter"/>
</dbReference>
<dbReference type="InterPro" id="IPR012337">
    <property type="entry name" value="RNaseH-like_sf"/>
</dbReference>
<dbReference type="PANTHER" id="PTHR10133">
    <property type="entry name" value="DNA POLYMERASE I"/>
    <property type="match status" value="1"/>
</dbReference>
<dbReference type="OrthoDB" id="9764911at2"/>
<dbReference type="AlphaFoldDB" id="A0A1T4PRD1"/>
<keyword evidence="6" id="KW-1185">Reference proteome</keyword>
<gene>
    <name evidence="5" type="ORF">SAMN02745116_01902</name>
</gene>
<dbReference type="InterPro" id="IPR043502">
    <property type="entry name" value="DNA/RNA_pol_sf"/>
</dbReference>
<dbReference type="GO" id="GO:0006261">
    <property type="term" value="P:DNA-templated DNA replication"/>
    <property type="evidence" value="ECO:0007669"/>
    <property type="project" value="InterPro"/>
</dbReference>
<feature type="domain" description="DNA-directed DNA polymerase family A palm" evidence="4">
    <location>
        <begin position="371"/>
        <end position="613"/>
    </location>
</feature>
<dbReference type="EC" id="2.7.7.7" evidence="1"/>
<dbReference type="SMART" id="SM00482">
    <property type="entry name" value="POLAc"/>
    <property type="match status" value="1"/>
</dbReference>
<dbReference type="PANTHER" id="PTHR10133:SF27">
    <property type="entry name" value="DNA POLYMERASE NU"/>
    <property type="match status" value="1"/>
</dbReference>
<dbReference type="Pfam" id="PF00476">
    <property type="entry name" value="DNA_pol_A"/>
    <property type="match status" value="1"/>
</dbReference>
<dbReference type="GO" id="GO:0003887">
    <property type="term" value="F:DNA-directed DNA polymerase activity"/>
    <property type="evidence" value="ECO:0007669"/>
    <property type="project" value="UniProtKB-EC"/>
</dbReference>
<evidence type="ECO:0000256" key="1">
    <source>
        <dbReference type="ARBA" id="ARBA00012417"/>
    </source>
</evidence>
<dbReference type="Gene3D" id="1.10.150.20">
    <property type="entry name" value="5' to 3' exonuclease, C-terminal subdomain"/>
    <property type="match status" value="1"/>
</dbReference>
<dbReference type="InterPro" id="IPR002298">
    <property type="entry name" value="DNA_polymerase_A"/>
</dbReference>
<evidence type="ECO:0000313" key="5">
    <source>
        <dbReference type="EMBL" id="SJZ94152.1"/>
    </source>
</evidence>
<accession>A0A1T4PRD1</accession>
<dbReference type="SUPFAM" id="SSF53098">
    <property type="entry name" value="Ribonuclease H-like"/>
    <property type="match status" value="1"/>
</dbReference>
<dbReference type="STRING" id="263852.SAMN02745116_01902"/>
<dbReference type="InterPro" id="IPR001098">
    <property type="entry name" value="DNA-dir_DNA_pol_A_palm_dom"/>
</dbReference>
<dbReference type="EMBL" id="FUXI01000022">
    <property type="protein sequence ID" value="SJZ94152.1"/>
    <property type="molecule type" value="Genomic_DNA"/>
</dbReference>
<proteinExistence type="predicted"/>
<dbReference type="RefSeq" id="WP_078807822.1">
    <property type="nucleotide sequence ID" value="NZ_FUXI01000022.1"/>
</dbReference>
<evidence type="ECO:0000256" key="3">
    <source>
        <dbReference type="ARBA" id="ARBA00049244"/>
    </source>
</evidence>
<dbReference type="SUPFAM" id="SSF56672">
    <property type="entry name" value="DNA/RNA polymerases"/>
    <property type="match status" value="1"/>
</dbReference>
<sequence length="647" mass="73256">MKTLSLDIESYSSVNLSKCGTYRYAECDEFEILLFAYSIDGGEVQVIDVANGEEIPEEVYSALSDDTVLKYAFNANFERICLSKFLGMPTGQYLNPKSWRCTMVSSATLGLPLSLEGVGAVLGLDKQKLSEGKNLIRYFCVPCIPTKVNGGRIRNLPNHDKAKWETFKSYNKRDVEVELEIQKQLSKFPVTEELWAEYHLDQEINDRGILIDLEFVKQAVELDKTSKQAILDELKNLTGLENPNSVLQMREWLKGQGLEVESLGKETVTELLDSKIDEKLKQVLLLRQQLAKSSVKKYQTMLSVAGSDHRARGMFMFYGANRTGRWSGRLIQLQNLYRNTISDLAEVRTLVKQGNVEAIHLLYDNVPEVLAQLIRTAFVPKENYKFIVSDFSSIEAIVLAWLSGETWVVNAYANREDLYIKNAERMFGAKEGTVDKHSELRQKSKIATLACGYGGAVGALNAFGATSLGMKEEELKPTVDAWRNANPHIVQFWWAVDRAVKQVVKTRSSVRLRNLSFHYQSGILFITLPSGRKLAYVKPRIGENKFGGECVTYEGIGLARKWERINSYGPKFVENITQAVARDILAYAMQVLREYNIVASVHDEVILEVPKDIQVETINNIMCQMPDWAKGLPMRAEGYECNFYKKD</sequence>